<evidence type="ECO:0000313" key="2">
    <source>
        <dbReference type="Proteomes" id="UP001195965"/>
    </source>
</evidence>
<gene>
    <name evidence="1" type="ORF">HHS34_012425</name>
</gene>
<dbReference type="EMBL" id="CP127526">
    <property type="protein sequence ID" value="XRI73233.1"/>
    <property type="molecule type" value="Genomic_DNA"/>
</dbReference>
<keyword evidence="2" id="KW-1185">Reference proteome</keyword>
<evidence type="ECO:0000313" key="1">
    <source>
        <dbReference type="EMBL" id="XRI73233.1"/>
    </source>
</evidence>
<sequence length="183" mass="19570">MPRRKMKGSTSEAIGALIILGALFGLIKILYAIGGGGVLLILFIAVGIVTARLLWKAKRKSKIRSALLGAGTENPMQLTPGQYENFCAALLENNGWTTKMTKSSGDFGADIIAVKGNKKSVIQCKQWSKSVGVKAVQEAHTAMSYYHANIAIVVTTTGYTYAAKNLAKSTGVLLLKHTDLIDI</sequence>
<name>A0ACD5HG13_9PROT</name>
<reference evidence="1 2" key="1">
    <citation type="journal article" date="2021" name="ISME J.">
        <title>Genomic evolution of the class Acidithiobacillia: deep-branching Proteobacteria living in extreme acidic conditions.</title>
        <authorList>
            <person name="Moya-Beltran A."/>
            <person name="Beard S."/>
            <person name="Rojas-Villalobos C."/>
            <person name="Issotta F."/>
            <person name="Gallardo Y."/>
            <person name="Ulloa R."/>
            <person name="Giaveno A."/>
            <person name="Degli Esposti M."/>
            <person name="Johnson D.B."/>
            <person name="Quatrini R."/>
        </authorList>
    </citation>
    <scope>NUCLEOTIDE SEQUENCE [LARGE SCALE GENOMIC DNA]</scope>
    <source>
        <strain evidence="1 2">GG1-14</strain>
    </source>
</reference>
<dbReference type="Proteomes" id="UP001195965">
    <property type="component" value="Chromosome"/>
</dbReference>
<organism evidence="1 2">
    <name type="scientific">Acidithiobacillus montserratensis</name>
    <dbReference type="NCBI Taxonomy" id="2729135"/>
    <lineage>
        <taxon>Bacteria</taxon>
        <taxon>Pseudomonadati</taxon>
        <taxon>Pseudomonadota</taxon>
        <taxon>Acidithiobacillia</taxon>
        <taxon>Acidithiobacillales</taxon>
        <taxon>Acidithiobacillaceae</taxon>
        <taxon>Acidithiobacillus</taxon>
    </lineage>
</organism>
<accession>A0ACD5HG13</accession>
<protein>
    <submittedName>
        <fullName evidence="1">Restriction endonuclease</fullName>
    </submittedName>
</protein>
<keyword evidence="1" id="KW-0378">Hydrolase</keyword>
<keyword evidence="1" id="KW-0255">Endonuclease</keyword>
<proteinExistence type="predicted"/>
<keyword evidence="1" id="KW-0540">Nuclease</keyword>